<keyword evidence="3" id="KW-1185">Reference proteome</keyword>
<dbReference type="EMBL" id="JAVXUO010001132">
    <property type="protein sequence ID" value="KAK2985702.1"/>
    <property type="molecule type" value="Genomic_DNA"/>
</dbReference>
<gene>
    <name evidence="2" type="ORF">RJ640_011930</name>
</gene>
<dbReference type="Proteomes" id="UP001187471">
    <property type="component" value="Unassembled WGS sequence"/>
</dbReference>
<dbReference type="AlphaFoldDB" id="A0AA88RBE1"/>
<organism evidence="2 3">
    <name type="scientific">Escallonia rubra</name>
    <dbReference type="NCBI Taxonomy" id="112253"/>
    <lineage>
        <taxon>Eukaryota</taxon>
        <taxon>Viridiplantae</taxon>
        <taxon>Streptophyta</taxon>
        <taxon>Embryophyta</taxon>
        <taxon>Tracheophyta</taxon>
        <taxon>Spermatophyta</taxon>
        <taxon>Magnoliopsida</taxon>
        <taxon>eudicotyledons</taxon>
        <taxon>Gunneridae</taxon>
        <taxon>Pentapetalae</taxon>
        <taxon>asterids</taxon>
        <taxon>campanulids</taxon>
        <taxon>Escalloniales</taxon>
        <taxon>Escalloniaceae</taxon>
        <taxon>Escallonia</taxon>
    </lineage>
</organism>
<accession>A0AA88RBE1</accession>
<evidence type="ECO:0000313" key="3">
    <source>
        <dbReference type="Proteomes" id="UP001187471"/>
    </source>
</evidence>
<comment type="caution">
    <text evidence="2">The sequence shown here is derived from an EMBL/GenBank/DDBJ whole genome shotgun (WGS) entry which is preliminary data.</text>
</comment>
<keyword evidence="1" id="KW-0812">Transmembrane</keyword>
<sequence>MESLASHGLVVDGGGEKNGILGRVVGMLGIEGMMVGMVGMVGSVGFGRDGIWVLGKGGNVGFIKVAGIVGSVGKEVAGNGGSTAVGSVGMAGNGGNVALGMAGMMGNGAMNLFLAYDAVYTSVLMLMGAV</sequence>
<keyword evidence="1" id="KW-0472">Membrane</keyword>
<evidence type="ECO:0000256" key="1">
    <source>
        <dbReference type="SAM" id="Phobius"/>
    </source>
</evidence>
<reference evidence="2" key="1">
    <citation type="submission" date="2022-12" db="EMBL/GenBank/DDBJ databases">
        <title>Draft genome assemblies for two species of Escallonia (Escalloniales).</title>
        <authorList>
            <person name="Chanderbali A."/>
            <person name="Dervinis C."/>
            <person name="Anghel I."/>
            <person name="Soltis D."/>
            <person name="Soltis P."/>
            <person name="Zapata F."/>
        </authorList>
    </citation>
    <scope>NUCLEOTIDE SEQUENCE</scope>
    <source>
        <strain evidence="2">UCBG92.1500</strain>
        <tissue evidence="2">Leaf</tissue>
    </source>
</reference>
<name>A0AA88RBE1_9ASTE</name>
<keyword evidence="1" id="KW-1133">Transmembrane helix</keyword>
<evidence type="ECO:0000313" key="2">
    <source>
        <dbReference type="EMBL" id="KAK2985702.1"/>
    </source>
</evidence>
<proteinExistence type="predicted"/>
<feature type="transmembrane region" description="Helical" evidence="1">
    <location>
        <begin position="20"/>
        <end position="46"/>
    </location>
</feature>
<protein>
    <submittedName>
        <fullName evidence="2">Uncharacterized protein</fullName>
    </submittedName>
</protein>